<feature type="transmembrane region" description="Helical" evidence="7">
    <location>
        <begin position="361"/>
        <end position="385"/>
    </location>
</feature>
<dbReference type="Proteomes" id="UP000291289">
    <property type="component" value="Unassembled WGS sequence"/>
</dbReference>
<dbReference type="EMBL" id="RXLP01000023">
    <property type="protein sequence ID" value="TCD53947.1"/>
    <property type="molecule type" value="Genomic_DNA"/>
</dbReference>
<evidence type="ECO:0000313" key="10">
    <source>
        <dbReference type="EMBL" id="TCD53947.1"/>
    </source>
</evidence>
<dbReference type="Pfam" id="PF02687">
    <property type="entry name" value="FtsX"/>
    <property type="match status" value="2"/>
</dbReference>
<accession>A0A4R0QV16</accession>
<feature type="domain" description="ABC3 transporter permease C-terminal" evidence="8">
    <location>
        <begin position="309"/>
        <end position="429"/>
    </location>
</feature>
<dbReference type="RefSeq" id="WP_131284553.1">
    <property type="nucleotide sequence ID" value="NZ_RXLP01000023.1"/>
</dbReference>
<comment type="caution">
    <text evidence="10">The sequence shown here is derived from an EMBL/GenBank/DDBJ whole genome shotgun (WGS) entry which is preliminary data.</text>
</comment>
<feature type="transmembrane region" description="Helical" evidence="7">
    <location>
        <begin position="397"/>
        <end position="419"/>
    </location>
</feature>
<dbReference type="PANTHER" id="PTHR30572">
    <property type="entry name" value="MEMBRANE COMPONENT OF TRANSPORTER-RELATED"/>
    <property type="match status" value="1"/>
</dbReference>
<protein>
    <submittedName>
        <fullName evidence="10">ABC transporter permease</fullName>
    </submittedName>
</protein>
<keyword evidence="2" id="KW-1003">Cell membrane</keyword>
<evidence type="ECO:0000256" key="7">
    <source>
        <dbReference type="SAM" id="Phobius"/>
    </source>
</evidence>
<evidence type="ECO:0000259" key="8">
    <source>
        <dbReference type="Pfam" id="PF02687"/>
    </source>
</evidence>
<dbReference type="InterPro" id="IPR003838">
    <property type="entry name" value="ABC3_permease_C"/>
</dbReference>
<evidence type="ECO:0000256" key="6">
    <source>
        <dbReference type="ARBA" id="ARBA00038076"/>
    </source>
</evidence>
<dbReference type="PANTHER" id="PTHR30572:SF4">
    <property type="entry name" value="ABC TRANSPORTER PERMEASE YTRF"/>
    <property type="match status" value="1"/>
</dbReference>
<dbReference type="Pfam" id="PF12704">
    <property type="entry name" value="MacB_PCD"/>
    <property type="match status" value="1"/>
</dbReference>
<keyword evidence="5 7" id="KW-0472">Membrane</keyword>
<gene>
    <name evidence="10" type="ORF">EJ419_05810</name>
</gene>
<dbReference type="GO" id="GO:0022857">
    <property type="term" value="F:transmembrane transporter activity"/>
    <property type="evidence" value="ECO:0007669"/>
    <property type="project" value="TreeGrafter"/>
</dbReference>
<feature type="transmembrane region" description="Helical" evidence="7">
    <location>
        <begin position="451"/>
        <end position="471"/>
    </location>
</feature>
<name>A0A4R0QV16_9BIFI</name>
<keyword evidence="4 7" id="KW-1133">Transmembrane helix</keyword>
<evidence type="ECO:0000256" key="1">
    <source>
        <dbReference type="ARBA" id="ARBA00004651"/>
    </source>
</evidence>
<feature type="domain" description="ABC3 transporter permease C-terminal" evidence="8">
    <location>
        <begin position="762"/>
        <end position="882"/>
    </location>
</feature>
<feature type="transmembrane region" description="Helical" evidence="7">
    <location>
        <begin position="309"/>
        <end position="332"/>
    </location>
</feature>
<feature type="transmembrane region" description="Helical" evidence="7">
    <location>
        <begin position="20"/>
        <end position="44"/>
    </location>
</feature>
<reference evidence="10 11" key="1">
    <citation type="submission" date="2018-12" db="EMBL/GenBank/DDBJ databases">
        <title>Alloscrdovia theropitheci sp. nov: a novel taxon from the feces of the bleeding-herat monkey (Theropithecus geleda).</title>
        <authorList>
            <person name="Modesto M."/>
        </authorList>
    </citation>
    <scope>NUCLEOTIDE SEQUENCE [LARGE SCALE GENOMIC DNA]</scope>
    <source>
        <strain evidence="10 11">GLDI4/2</strain>
    </source>
</reference>
<feature type="transmembrane region" description="Helical" evidence="7">
    <location>
        <begin position="805"/>
        <end position="834"/>
    </location>
</feature>
<evidence type="ECO:0000256" key="5">
    <source>
        <dbReference type="ARBA" id="ARBA00023136"/>
    </source>
</evidence>
<keyword evidence="3 7" id="KW-0812">Transmembrane</keyword>
<sequence>MASPINKLIGANLRQHASRYVSTAIAVTIASTFVVLALTLMGGISQQYMSGLEDGTRGTAVIIRDGLVGEYDSSADEVPTPDPSKHDTYRNEVIQAVKALPEVADVVPSTATVQDQGSEDSLGYSSSLSMQITKGDNQTLSSLVYPQSAPLATPQYSQGSTPRAKNEIAINANAADSLGAHIGDTVSVRSMGTDKGTEFKVSGIIATSRLTSTESRVAVVTQEGALSVNPYGLTSSLKVIPRQSSLESPRASADSQKELTDKINQTISFINDEAKASGYEFSAYASQRFVDAGRKTGQTQLTTMTGATMMFPLIAAFVAAIIVGTTFQVIALQRRRELALLRAVGAQSKQVRTLIFRETSLAGIISAFIGSAIGSLLGGALLLYLGIAATYPLAMTMLPWGAILATWIVASLITIVVGVTPARRASAVSPLAALSPVQSVQEERRSHRIRVIIAIILLVLGIAGIAYGLSLPAEEQSQIYVRFGLVFVSTLVSWIAAMMIFSVALPHIIYYAGAIIRTPVGRLARGNVLRNPSRTASTGIAVIIGVVLMSTISVGVASVQATIDSHLSKVYPIDIEVTTQDDALSTKQANALLKFKHAEKAQAAYTTKAIVNGSAQDMIAVIGVPDLSDVARSKVNPIESGTAHMSSGTDLISQKSINVCYLPQDVDPTAVNVKNLTCQDLKVVKDDSVTAGAIEVNINDFTAAVPDARTGAVYMRIKDGTPFDQVLTDLQKMGSNLIMNGGYIERNIYMTALQVIVTVFMVLLGVSVIISLVGVANTLGLSVAERTQENGLLRALGLSRGQMRRLLVLESFLTSVVSTLVGIALGIVFAIIGMHTLPLGSLSAGIQIALPYDQLGMLLAVIVLASMLAAWLPGRQASKVSPVEALAHE</sequence>
<dbReference type="AlphaFoldDB" id="A0A4R0QV16"/>
<dbReference type="InterPro" id="IPR025857">
    <property type="entry name" value="MacB_PCD"/>
</dbReference>
<feature type="transmembrane region" description="Helical" evidence="7">
    <location>
        <begin position="755"/>
        <end position="784"/>
    </location>
</feature>
<evidence type="ECO:0000313" key="11">
    <source>
        <dbReference type="Proteomes" id="UP000291289"/>
    </source>
</evidence>
<evidence type="ECO:0000259" key="9">
    <source>
        <dbReference type="Pfam" id="PF12704"/>
    </source>
</evidence>
<evidence type="ECO:0000256" key="2">
    <source>
        <dbReference type="ARBA" id="ARBA00022475"/>
    </source>
</evidence>
<dbReference type="OrthoDB" id="9780560at2"/>
<comment type="similarity">
    <text evidence="6">Belongs to the ABC-4 integral membrane protein family.</text>
</comment>
<feature type="transmembrane region" description="Helical" evidence="7">
    <location>
        <begin position="537"/>
        <end position="559"/>
    </location>
</feature>
<evidence type="ECO:0000256" key="3">
    <source>
        <dbReference type="ARBA" id="ARBA00022692"/>
    </source>
</evidence>
<feature type="transmembrane region" description="Helical" evidence="7">
    <location>
        <begin position="491"/>
        <end position="516"/>
    </location>
</feature>
<feature type="transmembrane region" description="Helical" evidence="7">
    <location>
        <begin position="854"/>
        <end position="872"/>
    </location>
</feature>
<feature type="domain" description="MacB-like periplasmic core" evidence="9">
    <location>
        <begin position="23"/>
        <end position="211"/>
    </location>
</feature>
<organism evidence="10 11">
    <name type="scientific">Alloscardovia theropitheci</name>
    <dbReference type="NCBI Taxonomy" id="2496842"/>
    <lineage>
        <taxon>Bacteria</taxon>
        <taxon>Bacillati</taxon>
        <taxon>Actinomycetota</taxon>
        <taxon>Actinomycetes</taxon>
        <taxon>Bifidobacteriales</taxon>
        <taxon>Bifidobacteriaceae</taxon>
        <taxon>Alloscardovia</taxon>
    </lineage>
</organism>
<comment type="subcellular location">
    <subcellularLocation>
        <location evidence="1">Cell membrane</location>
        <topology evidence="1">Multi-pass membrane protein</topology>
    </subcellularLocation>
</comment>
<proteinExistence type="inferred from homology"/>
<dbReference type="GO" id="GO:0005886">
    <property type="term" value="C:plasma membrane"/>
    <property type="evidence" value="ECO:0007669"/>
    <property type="project" value="UniProtKB-SubCell"/>
</dbReference>
<dbReference type="InterPro" id="IPR050250">
    <property type="entry name" value="Macrolide_Exporter_MacB"/>
</dbReference>
<keyword evidence="11" id="KW-1185">Reference proteome</keyword>
<evidence type="ECO:0000256" key="4">
    <source>
        <dbReference type="ARBA" id="ARBA00022989"/>
    </source>
</evidence>